<dbReference type="KEGG" id="ria:C7V51_09205"/>
<dbReference type="AlphaFoldDB" id="A0AAD1AF79"/>
<evidence type="ECO:0000313" key="1">
    <source>
        <dbReference type="EMBL" id="AZZ56035.1"/>
    </source>
</evidence>
<dbReference type="Proteomes" id="UP000283946">
    <property type="component" value="Chromosome"/>
</dbReference>
<reference evidence="1 2" key="1">
    <citation type="submission" date="2018-03" db="EMBL/GenBank/DDBJ databases">
        <title>Bacteriophage NCPPB3778 and a type I-E CRISPR drive the evolution of the US Biological Select Agent, Rathayibacter toxicus.</title>
        <authorList>
            <person name="Davis E.W.II."/>
            <person name="Tabima J.F."/>
            <person name="Weisberg A.J."/>
            <person name="Dantas Lopes L."/>
            <person name="Wiseman M.S."/>
            <person name="Wiseman M.S."/>
            <person name="Pupko T."/>
            <person name="Belcher M.S."/>
            <person name="Sechler A.J."/>
            <person name="Tancos M.A."/>
            <person name="Schroeder B.K."/>
            <person name="Murray T.D."/>
            <person name="Luster D.G."/>
            <person name="Schneider W.L."/>
            <person name="Rogers E."/>
            <person name="Andreote F.D."/>
            <person name="Grunwald N.J."/>
            <person name="Putnam M.L."/>
            <person name="Chang J.H."/>
        </authorList>
    </citation>
    <scope>NUCLEOTIDE SEQUENCE [LARGE SCALE GENOMIC DNA]</scope>
    <source>
        <strain evidence="1 2">NCCPB 2253</strain>
    </source>
</reference>
<sequence>MLALVLGAVLSGCASGDVIDVPESAGNVIANAAPRSTPSVGATVDSVDCGVALPAIVVEHDLGLPAGTVTLAPAGQVCSYTIAGDDSAVVLTLRRGPLLETFTDAGEAVGAVPLSLGMAGYWLPGSGSAPSELAVLAGGWELHVVSSLGGQSTLVGWACVALASVGVPLAVA</sequence>
<gene>
    <name evidence="1" type="ORF">C7V51_09205</name>
</gene>
<evidence type="ECO:0000313" key="2">
    <source>
        <dbReference type="Proteomes" id="UP000283946"/>
    </source>
</evidence>
<accession>A0AAD1AF79</accession>
<proteinExistence type="predicted"/>
<protein>
    <submittedName>
        <fullName evidence="1">Uncharacterized protein</fullName>
    </submittedName>
</protein>
<dbReference type="EMBL" id="CP028130">
    <property type="protein sequence ID" value="AZZ56035.1"/>
    <property type="molecule type" value="Genomic_DNA"/>
</dbReference>
<organism evidence="1 2">
    <name type="scientific">Rathayibacter iranicus</name>
    <dbReference type="NCBI Taxonomy" id="59737"/>
    <lineage>
        <taxon>Bacteria</taxon>
        <taxon>Bacillati</taxon>
        <taxon>Actinomycetota</taxon>
        <taxon>Actinomycetes</taxon>
        <taxon>Micrococcales</taxon>
        <taxon>Microbacteriaceae</taxon>
        <taxon>Rathayibacter</taxon>
    </lineage>
</organism>
<name>A0AAD1AF79_9MICO</name>